<dbReference type="Proteomes" id="UP000305948">
    <property type="component" value="Unassembled WGS sequence"/>
</dbReference>
<dbReference type="InterPro" id="IPR005269">
    <property type="entry name" value="LOG"/>
</dbReference>
<dbReference type="GO" id="GO:0009691">
    <property type="term" value="P:cytokinin biosynthetic process"/>
    <property type="evidence" value="ECO:0007669"/>
    <property type="project" value="InterPro"/>
</dbReference>
<dbReference type="InterPro" id="IPR031100">
    <property type="entry name" value="LOG_fam"/>
</dbReference>
<dbReference type="Pfam" id="PF03641">
    <property type="entry name" value="Lysine_decarbox"/>
    <property type="match status" value="1"/>
</dbReference>
<dbReference type="STRING" id="5364.A0A5C3ML34"/>
<sequence length="243" mass="26174">MSPSDSEKRAVAVYCASSLGTQKAYQEAAISLGRALAAAERPLVYGGGSKGIMGVVSGAVLQAGGQVTGVVPWAMVAAGGEGEKTGKGEARDQAVHIILNERGREKVDTVIVNSMHERKVEMARRSAAFIALPGGYGTFEEIAEVTTWTQLGIHNKPVICLNVLSYYDSLRTLVKNGVREGFIQEKNESLILFVDGPASPEEHATFDWGKAALEVLDNWKRDDEATYDWSRTVDDKGDTLEIA</sequence>
<evidence type="ECO:0000313" key="2">
    <source>
        <dbReference type="Proteomes" id="UP000305948"/>
    </source>
</evidence>
<gene>
    <name evidence="1" type="ORF">OE88DRAFT_1688329</name>
</gene>
<dbReference type="NCBIfam" id="TIGR00730">
    <property type="entry name" value="Rossman fold protein, TIGR00730 family"/>
    <property type="match status" value="1"/>
</dbReference>
<dbReference type="GO" id="GO:0016799">
    <property type="term" value="F:hydrolase activity, hydrolyzing N-glycosyl compounds"/>
    <property type="evidence" value="ECO:0007669"/>
    <property type="project" value="TreeGrafter"/>
</dbReference>
<proteinExistence type="predicted"/>
<accession>A0A5C3ML34</accession>
<protein>
    <recommendedName>
        <fullName evidence="3">Lysine decarboxylase</fullName>
    </recommendedName>
</protein>
<evidence type="ECO:0000313" key="1">
    <source>
        <dbReference type="EMBL" id="TFK46024.1"/>
    </source>
</evidence>
<dbReference type="PANTHER" id="PTHR31223">
    <property type="entry name" value="LOG FAMILY PROTEIN YJL055W"/>
    <property type="match status" value="1"/>
</dbReference>
<dbReference type="GO" id="GO:0005829">
    <property type="term" value="C:cytosol"/>
    <property type="evidence" value="ECO:0007669"/>
    <property type="project" value="TreeGrafter"/>
</dbReference>
<dbReference type="Gene3D" id="3.40.50.450">
    <property type="match status" value="1"/>
</dbReference>
<organism evidence="1 2">
    <name type="scientific">Heliocybe sulcata</name>
    <dbReference type="NCBI Taxonomy" id="5364"/>
    <lineage>
        <taxon>Eukaryota</taxon>
        <taxon>Fungi</taxon>
        <taxon>Dikarya</taxon>
        <taxon>Basidiomycota</taxon>
        <taxon>Agaricomycotina</taxon>
        <taxon>Agaricomycetes</taxon>
        <taxon>Gloeophyllales</taxon>
        <taxon>Gloeophyllaceae</taxon>
        <taxon>Heliocybe</taxon>
    </lineage>
</organism>
<reference evidence="1 2" key="1">
    <citation type="journal article" date="2019" name="Nat. Ecol. Evol.">
        <title>Megaphylogeny resolves global patterns of mushroom evolution.</title>
        <authorList>
            <person name="Varga T."/>
            <person name="Krizsan K."/>
            <person name="Foldi C."/>
            <person name="Dima B."/>
            <person name="Sanchez-Garcia M."/>
            <person name="Sanchez-Ramirez S."/>
            <person name="Szollosi G.J."/>
            <person name="Szarkandi J.G."/>
            <person name="Papp V."/>
            <person name="Albert L."/>
            <person name="Andreopoulos W."/>
            <person name="Angelini C."/>
            <person name="Antonin V."/>
            <person name="Barry K.W."/>
            <person name="Bougher N.L."/>
            <person name="Buchanan P."/>
            <person name="Buyck B."/>
            <person name="Bense V."/>
            <person name="Catcheside P."/>
            <person name="Chovatia M."/>
            <person name="Cooper J."/>
            <person name="Damon W."/>
            <person name="Desjardin D."/>
            <person name="Finy P."/>
            <person name="Geml J."/>
            <person name="Haridas S."/>
            <person name="Hughes K."/>
            <person name="Justo A."/>
            <person name="Karasinski D."/>
            <person name="Kautmanova I."/>
            <person name="Kiss B."/>
            <person name="Kocsube S."/>
            <person name="Kotiranta H."/>
            <person name="LaButti K.M."/>
            <person name="Lechner B.E."/>
            <person name="Liimatainen K."/>
            <person name="Lipzen A."/>
            <person name="Lukacs Z."/>
            <person name="Mihaltcheva S."/>
            <person name="Morgado L.N."/>
            <person name="Niskanen T."/>
            <person name="Noordeloos M.E."/>
            <person name="Ohm R.A."/>
            <person name="Ortiz-Santana B."/>
            <person name="Ovrebo C."/>
            <person name="Racz N."/>
            <person name="Riley R."/>
            <person name="Savchenko A."/>
            <person name="Shiryaev A."/>
            <person name="Soop K."/>
            <person name="Spirin V."/>
            <person name="Szebenyi C."/>
            <person name="Tomsovsky M."/>
            <person name="Tulloss R.E."/>
            <person name="Uehling J."/>
            <person name="Grigoriev I.V."/>
            <person name="Vagvolgyi C."/>
            <person name="Papp T."/>
            <person name="Martin F.M."/>
            <person name="Miettinen O."/>
            <person name="Hibbett D.S."/>
            <person name="Nagy L.G."/>
        </authorList>
    </citation>
    <scope>NUCLEOTIDE SEQUENCE [LARGE SCALE GENOMIC DNA]</scope>
    <source>
        <strain evidence="1 2">OMC1185</strain>
    </source>
</reference>
<name>A0A5C3ML34_9AGAM</name>
<dbReference type="PANTHER" id="PTHR31223:SF70">
    <property type="entry name" value="LOG FAMILY PROTEIN YJL055W"/>
    <property type="match status" value="1"/>
</dbReference>
<dbReference type="OrthoDB" id="414463at2759"/>
<dbReference type="SUPFAM" id="SSF102405">
    <property type="entry name" value="MCP/YpsA-like"/>
    <property type="match status" value="1"/>
</dbReference>
<dbReference type="AlphaFoldDB" id="A0A5C3ML34"/>
<keyword evidence="2" id="KW-1185">Reference proteome</keyword>
<evidence type="ECO:0008006" key="3">
    <source>
        <dbReference type="Google" id="ProtNLM"/>
    </source>
</evidence>
<dbReference type="EMBL" id="ML213534">
    <property type="protein sequence ID" value="TFK46024.1"/>
    <property type="molecule type" value="Genomic_DNA"/>
</dbReference>